<name>A0A085W3Y9_9BACT</name>
<dbReference type="InterPro" id="IPR036890">
    <property type="entry name" value="HATPase_C_sf"/>
</dbReference>
<dbReference type="PROSITE" id="PS50109">
    <property type="entry name" value="HIS_KIN"/>
    <property type="match status" value="1"/>
</dbReference>
<evidence type="ECO:0000313" key="7">
    <source>
        <dbReference type="Proteomes" id="UP000028725"/>
    </source>
</evidence>
<dbReference type="InterPro" id="IPR003661">
    <property type="entry name" value="HisK_dim/P_dom"/>
</dbReference>
<keyword evidence="3" id="KW-0597">Phosphoprotein</keyword>
<evidence type="ECO:0000259" key="5">
    <source>
        <dbReference type="PROSITE" id="PS50109"/>
    </source>
</evidence>
<dbReference type="STRING" id="394096.DB31_4112"/>
<sequence length="391" mass="42815">MLMSSVRGRSHVRSVHTEGPSPCLLFEASRDEAGQVLHFHYAGGNPAAEAQTRAAAHEGGAARWAQALASGLERAACTRVVETGEPYITELCCPLGAQERWWLAMAVRHGDGFALWIRDVTEARLEECRAWEALALTQGRGERMEAEAESRERFMGILGHDLRNPLNAIILSARALTRYGSLTSTQQGMRLRILASADRMSKMISDLLDLTRARSSGGFPVSLEPASLSAICRRVLEELEAAYPDRRLFYEEEQPVVGVWDADRLAQVVSNLVANALEHGGEEVPVSVRACLRGELVALEVHNPGTPIPAERLATLFEPFHCTRDAASRMRRSGLGLGLYIVQEIIRAHGGQVTVHSLEGEGTTFTVLLPRDSREAGEDSPIPEPFKAHAE</sequence>
<dbReference type="InterPro" id="IPR005467">
    <property type="entry name" value="His_kinase_dom"/>
</dbReference>
<dbReference type="Pfam" id="PF00512">
    <property type="entry name" value="HisKA"/>
    <property type="match status" value="1"/>
</dbReference>
<dbReference type="PANTHER" id="PTHR43547:SF2">
    <property type="entry name" value="HYBRID SIGNAL TRANSDUCTION HISTIDINE KINASE C"/>
    <property type="match status" value="1"/>
</dbReference>
<reference evidence="6 7" key="1">
    <citation type="submission" date="2014-04" db="EMBL/GenBank/DDBJ databases">
        <title>Genome assembly of Hyalangium minutum DSM 14724.</title>
        <authorList>
            <person name="Sharma G."/>
            <person name="Subramanian S."/>
        </authorList>
    </citation>
    <scope>NUCLEOTIDE SEQUENCE [LARGE SCALE GENOMIC DNA]</scope>
    <source>
        <strain evidence="6 7">DSM 14724</strain>
    </source>
</reference>
<dbReference type="Gene3D" id="3.30.565.10">
    <property type="entry name" value="Histidine kinase-like ATPase, C-terminal domain"/>
    <property type="match status" value="1"/>
</dbReference>
<evidence type="ECO:0000256" key="1">
    <source>
        <dbReference type="ARBA" id="ARBA00000085"/>
    </source>
</evidence>
<dbReference type="Proteomes" id="UP000028725">
    <property type="component" value="Unassembled WGS sequence"/>
</dbReference>
<dbReference type="CDD" id="cd00082">
    <property type="entry name" value="HisKA"/>
    <property type="match status" value="1"/>
</dbReference>
<dbReference type="Pfam" id="PF02518">
    <property type="entry name" value="HATPase_c"/>
    <property type="match status" value="1"/>
</dbReference>
<dbReference type="InterPro" id="IPR036097">
    <property type="entry name" value="HisK_dim/P_sf"/>
</dbReference>
<dbReference type="SUPFAM" id="SSF47384">
    <property type="entry name" value="Homodimeric domain of signal transducing histidine kinase"/>
    <property type="match status" value="1"/>
</dbReference>
<comment type="catalytic activity">
    <reaction evidence="1">
        <text>ATP + protein L-histidine = ADP + protein N-phospho-L-histidine.</text>
        <dbReference type="EC" id="2.7.13.3"/>
    </reaction>
</comment>
<dbReference type="EMBL" id="JMCB01000022">
    <property type="protein sequence ID" value="KFE62402.1"/>
    <property type="molecule type" value="Genomic_DNA"/>
</dbReference>
<protein>
    <recommendedName>
        <fullName evidence="2">histidine kinase</fullName>
        <ecNumber evidence="2">2.7.13.3</ecNumber>
    </recommendedName>
</protein>
<dbReference type="Gene3D" id="1.10.287.130">
    <property type="match status" value="1"/>
</dbReference>
<dbReference type="InterPro" id="IPR003594">
    <property type="entry name" value="HATPase_dom"/>
</dbReference>
<dbReference type="PATRIC" id="fig|394096.3.peg.7846"/>
<dbReference type="OrthoDB" id="9787818at2"/>
<keyword evidence="7" id="KW-1185">Reference proteome</keyword>
<dbReference type="CDD" id="cd00075">
    <property type="entry name" value="HATPase"/>
    <property type="match status" value="1"/>
</dbReference>
<dbReference type="InterPro" id="IPR004358">
    <property type="entry name" value="Sig_transdc_His_kin-like_C"/>
</dbReference>
<evidence type="ECO:0000256" key="4">
    <source>
        <dbReference type="SAM" id="MobiDB-lite"/>
    </source>
</evidence>
<dbReference type="SMART" id="SM00387">
    <property type="entry name" value="HATPase_c"/>
    <property type="match status" value="1"/>
</dbReference>
<dbReference type="EC" id="2.7.13.3" evidence="2"/>
<dbReference type="AlphaFoldDB" id="A0A085W3Y9"/>
<evidence type="ECO:0000256" key="3">
    <source>
        <dbReference type="ARBA" id="ARBA00022553"/>
    </source>
</evidence>
<dbReference type="GO" id="GO:0000155">
    <property type="term" value="F:phosphorelay sensor kinase activity"/>
    <property type="evidence" value="ECO:0007669"/>
    <property type="project" value="InterPro"/>
</dbReference>
<proteinExistence type="predicted"/>
<dbReference type="SMART" id="SM00388">
    <property type="entry name" value="HisKA"/>
    <property type="match status" value="1"/>
</dbReference>
<gene>
    <name evidence="6" type="ORF">DB31_4112</name>
</gene>
<accession>A0A085W3Y9</accession>
<feature type="domain" description="Histidine kinase" evidence="5">
    <location>
        <begin position="157"/>
        <end position="373"/>
    </location>
</feature>
<dbReference type="PRINTS" id="PR00344">
    <property type="entry name" value="BCTRLSENSOR"/>
</dbReference>
<evidence type="ECO:0000256" key="2">
    <source>
        <dbReference type="ARBA" id="ARBA00012438"/>
    </source>
</evidence>
<comment type="caution">
    <text evidence="6">The sequence shown here is derived from an EMBL/GenBank/DDBJ whole genome shotgun (WGS) entry which is preliminary data.</text>
</comment>
<organism evidence="6 7">
    <name type="scientific">Hyalangium minutum</name>
    <dbReference type="NCBI Taxonomy" id="394096"/>
    <lineage>
        <taxon>Bacteria</taxon>
        <taxon>Pseudomonadati</taxon>
        <taxon>Myxococcota</taxon>
        <taxon>Myxococcia</taxon>
        <taxon>Myxococcales</taxon>
        <taxon>Cystobacterineae</taxon>
        <taxon>Archangiaceae</taxon>
        <taxon>Hyalangium</taxon>
    </lineage>
</organism>
<dbReference type="PANTHER" id="PTHR43547">
    <property type="entry name" value="TWO-COMPONENT HISTIDINE KINASE"/>
    <property type="match status" value="1"/>
</dbReference>
<dbReference type="SUPFAM" id="SSF55874">
    <property type="entry name" value="ATPase domain of HSP90 chaperone/DNA topoisomerase II/histidine kinase"/>
    <property type="match status" value="1"/>
</dbReference>
<feature type="region of interest" description="Disordered" evidence="4">
    <location>
        <begin position="371"/>
        <end position="391"/>
    </location>
</feature>
<evidence type="ECO:0000313" key="6">
    <source>
        <dbReference type="EMBL" id="KFE62402.1"/>
    </source>
</evidence>